<name>M7NNT2_PNEMU</name>
<dbReference type="SUPFAM" id="SSF54928">
    <property type="entry name" value="RNA-binding domain, RBD"/>
    <property type="match status" value="1"/>
</dbReference>
<dbReference type="InterPro" id="IPR012677">
    <property type="entry name" value="Nucleotide-bd_a/b_plait_sf"/>
</dbReference>
<dbReference type="CDD" id="cd00590">
    <property type="entry name" value="RRM_SF"/>
    <property type="match status" value="1"/>
</dbReference>
<dbReference type="Pfam" id="PF00076">
    <property type="entry name" value="RRM_1"/>
    <property type="match status" value="1"/>
</dbReference>
<dbReference type="GO" id="GO:0003723">
    <property type="term" value="F:RNA binding"/>
    <property type="evidence" value="ECO:0007669"/>
    <property type="project" value="UniProtKB-UniRule"/>
</dbReference>
<dbReference type="RefSeq" id="XP_007874723.1">
    <property type="nucleotide sequence ID" value="XM_007876532.1"/>
</dbReference>
<accession>M7NNT2</accession>
<dbReference type="GeneID" id="19896390"/>
<dbReference type="EMBL" id="AFWA02000007">
    <property type="protein sequence ID" value="EMR08917.1"/>
    <property type="molecule type" value="Genomic_DNA"/>
</dbReference>
<dbReference type="STRING" id="1069680.M7NNT2"/>
<organism evidence="3 4">
    <name type="scientific">Pneumocystis murina (strain B123)</name>
    <name type="common">Mouse pneumocystis pneumonia agent</name>
    <name type="synonym">Pneumocystis carinii f. sp. muris</name>
    <dbReference type="NCBI Taxonomy" id="1069680"/>
    <lineage>
        <taxon>Eukaryota</taxon>
        <taxon>Fungi</taxon>
        <taxon>Dikarya</taxon>
        <taxon>Ascomycota</taxon>
        <taxon>Taphrinomycotina</taxon>
        <taxon>Pneumocystomycetes</taxon>
        <taxon>Pneumocystaceae</taxon>
        <taxon>Pneumocystis</taxon>
    </lineage>
</organism>
<evidence type="ECO:0000313" key="4">
    <source>
        <dbReference type="Proteomes" id="UP000011958"/>
    </source>
</evidence>
<dbReference type="PANTHER" id="PTHR48034">
    <property type="entry name" value="TRANSFORMER-2 SEX-DETERMINING PROTEIN-RELATED"/>
    <property type="match status" value="1"/>
</dbReference>
<gene>
    <name evidence="3" type="ORF">PNEG_02699</name>
</gene>
<evidence type="ECO:0000256" key="1">
    <source>
        <dbReference type="PROSITE-ProRule" id="PRU00176"/>
    </source>
</evidence>
<dbReference type="InterPro" id="IPR000504">
    <property type="entry name" value="RRM_dom"/>
</dbReference>
<evidence type="ECO:0000259" key="2">
    <source>
        <dbReference type="PROSITE" id="PS50102"/>
    </source>
</evidence>
<dbReference type="PROSITE" id="PS50102">
    <property type="entry name" value="RRM"/>
    <property type="match status" value="1"/>
</dbReference>
<dbReference type="AlphaFoldDB" id="M7NNT2"/>
<dbReference type="eggNOG" id="ENOG502S146">
    <property type="taxonomic scope" value="Eukaryota"/>
</dbReference>
<reference evidence="4" key="1">
    <citation type="journal article" date="2016" name="Nat. Commun.">
        <title>Genome analysis of three Pneumocystis species reveals adaptation mechanisms to life exclusively in mammalian hosts.</title>
        <authorList>
            <person name="Ma L."/>
            <person name="Chen Z."/>
            <person name="Huang D.W."/>
            <person name="Kutty G."/>
            <person name="Ishihara M."/>
            <person name="Wang H."/>
            <person name="Abouelleil A."/>
            <person name="Bishop L."/>
            <person name="Davey E."/>
            <person name="Deng R."/>
            <person name="Deng X."/>
            <person name="Fan L."/>
            <person name="Fantoni G."/>
            <person name="Fitzgerald M."/>
            <person name="Gogineni E."/>
            <person name="Goldberg J.M."/>
            <person name="Handley G."/>
            <person name="Hu X."/>
            <person name="Huber C."/>
            <person name="Jiao X."/>
            <person name="Jones K."/>
            <person name="Levin J.Z."/>
            <person name="Liu Y."/>
            <person name="Macdonald P."/>
            <person name="Melnikov A."/>
            <person name="Raley C."/>
            <person name="Sassi M."/>
            <person name="Sherman B.T."/>
            <person name="Song X."/>
            <person name="Sykes S."/>
            <person name="Tran B."/>
            <person name="Walsh L."/>
            <person name="Xia Y."/>
            <person name="Yang J."/>
            <person name="Young S."/>
            <person name="Zeng Q."/>
            <person name="Zheng X."/>
            <person name="Stephens R."/>
            <person name="Nusbaum C."/>
            <person name="Birren B.W."/>
            <person name="Azadi P."/>
            <person name="Lempicki R.A."/>
            <person name="Cuomo C.A."/>
            <person name="Kovacs J.A."/>
        </authorList>
    </citation>
    <scope>NUCLEOTIDE SEQUENCE [LARGE SCALE GENOMIC DNA]</scope>
    <source>
        <strain evidence="4">B123</strain>
    </source>
</reference>
<dbReference type="Gene3D" id="3.30.70.330">
    <property type="match status" value="1"/>
</dbReference>
<dbReference type="HOGENOM" id="CLU_1245830_0_0_1"/>
<feature type="domain" description="RRM" evidence="2">
    <location>
        <begin position="46"/>
        <end position="124"/>
    </location>
</feature>
<dbReference type="OrthoDB" id="6159137at2759"/>
<dbReference type="InterPro" id="IPR050441">
    <property type="entry name" value="RBM"/>
</dbReference>
<dbReference type="Proteomes" id="UP000011958">
    <property type="component" value="Unassembled WGS sequence"/>
</dbReference>
<proteinExistence type="predicted"/>
<dbReference type="InterPro" id="IPR035979">
    <property type="entry name" value="RBD_domain_sf"/>
</dbReference>
<dbReference type="VEuPathDB" id="FungiDB:PNEG_02699"/>
<keyword evidence="1" id="KW-0694">RNA-binding</keyword>
<protein>
    <recommendedName>
        <fullName evidence="2">RRM domain-containing protein</fullName>
    </recommendedName>
</protein>
<sequence length="222" mass="26636">MIESSNSKVQGDEEKVDLEVNVEKTNTSGSLIRENMNDERIQNQGLNLFVTGIAERLKESELKEMFSVYGKVEKCQIMIDPHTKESRGFGFVQMSTIEGANAAREGLTGEERYGQVLSVDRARRNRPRTPTPGKYYGPPKKYYIQENRQLPPLLYHRYNRYNRYDYDRGMHDRFNFYYNERNFRINYAERYDGRYDDYYGYGRGYGRKKNEYFRRYYKNDHR</sequence>
<dbReference type="SMART" id="SM00360">
    <property type="entry name" value="RRM"/>
    <property type="match status" value="1"/>
</dbReference>
<keyword evidence="4" id="KW-1185">Reference proteome</keyword>
<comment type="caution">
    <text evidence="3">The sequence shown here is derived from an EMBL/GenBank/DDBJ whole genome shotgun (WGS) entry which is preliminary data.</text>
</comment>
<evidence type="ECO:0000313" key="3">
    <source>
        <dbReference type="EMBL" id="EMR08917.1"/>
    </source>
</evidence>